<sequence>MPGNIAAPIAIAIGMSAALNGLAGRATAATPGEIVQEDAAPLPLCDMAVSGAATHVPNASFQTLIYDLFINYLNRGQAPLAVRLENRAHTLPAKKLADTLKLGPEFFTPGEFNRWPYP</sequence>
<dbReference type="Proteomes" id="UP000572540">
    <property type="component" value="Unassembled WGS sequence"/>
</dbReference>
<protein>
    <submittedName>
        <fullName evidence="2">Uncharacterized protein</fullName>
    </submittedName>
</protein>
<gene>
    <name evidence="2" type="ORF">GGD41_002519</name>
</gene>
<accession>A0A7Z0AZ60</accession>
<keyword evidence="1" id="KW-0732">Signal</keyword>
<dbReference type="AlphaFoldDB" id="A0A7Z0AZ60"/>
<dbReference type="EMBL" id="JACCAU010000001">
    <property type="protein sequence ID" value="NYH15291.1"/>
    <property type="molecule type" value="Genomic_DNA"/>
</dbReference>
<organism evidence="2 3">
    <name type="scientific">Paraburkholderia bryophila</name>
    <dbReference type="NCBI Taxonomy" id="420952"/>
    <lineage>
        <taxon>Bacteria</taxon>
        <taxon>Pseudomonadati</taxon>
        <taxon>Pseudomonadota</taxon>
        <taxon>Betaproteobacteria</taxon>
        <taxon>Burkholderiales</taxon>
        <taxon>Burkholderiaceae</taxon>
        <taxon>Paraburkholderia</taxon>
    </lineage>
</organism>
<evidence type="ECO:0000313" key="2">
    <source>
        <dbReference type="EMBL" id="NYH15291.1"/>
    </source>
</evidence>
<feature type="signal peptide" evidence="1">
    <location>
        <begin position="1"/>
        <end position="28"/>
    </location>
</feature>
<name>A0A7Z0AZ60_9BURK</name>
<feature type="chain" id="PRO_5031382689" evidence="1">
    <location>
        <begin position="29"/>
        <end position="118"/>
    </location>
</feature>
<evidence type="ECO:0000256" key="1">
    <source>
        <dbReference type="SAM" id="SignalP"/>
    </source>
</evidence>
<reference evidence="2 3" key="1">
    <citation type="submission" date="2020-07" db="EMBL/GenBank/DDBJ databases">
        <title>Exploring microbial biodiversity for novel pathways involved in the catabolism of aromatic compounds derived from lignin.</title>
        <authorList>
            <person name="Elkins J."/>
        </authorList>
    </citation>
    <scope>NUCLEOTIDE SEQUENCE [LARGE SCALE GENOMIC DNA]</scope>
    <source>
        <strain evidence="2 3">H2C3B</strain>
    </source>
</reference>
<comment type="caution">
    <text evidence="2">The sequence shown here is derived from an EMBL/GenBank/DDBJ whole genome shotgun (WGS) entry which is preliminary data.</text>
</comment>
<evidence type="ECO:0000313" key="3">
    <source>
        <dbReference type="Proteomes" id="UP000572540"/>
    </source>
</evidence>
<proteinExistence type="predicted"/>